<dbReference type="Pfam" id="PF00293">
    <property type="entry name" value="NUDIX"/>
    <property type="match status" value="1"/>
</dbReference>
<gene>
    <name evidence="2" type="ORF">PPNO1_LOCUS4235</name>
</gene>
<name>A0A9P1H0T1_9PEZI</name>
<dbReference type="InterPro" id="IPR000086">
    <property type="entry name" value="NUDIX_hydrolase_dom"/>
</dbReference>
<protein>
    <recommendedName>
        <fullName evidence="1">Nudix hydrolase domain-containing protein</fullName>
    </recommendedName>
</protein>
<evidence type="ECO:0000313" key="3">
    <source>
        <dbReference type="Proteomes" id="UP000838763"/>
    </source>
</evidence>
<dbReference type="CDD" id="cd02883">
    <property type="entry name" value="NUDIX_Hydrolase"/>
    <property type="match status" value="1"/>
</dbReference>
<dbReference type="InterPro" id="IPR015797">
    <property type="entry name" value="NUDIX_hydrolase-like_dom_sf"/>
</dbReference>
<feature type="domain" description="Nudix hydrolase" evidence="1">
    <location>
        <begin position="45"/>
        <end position="85"/>
    </location>
</feature>
<dbReference type="Proteomes" id="UP000838763">
    <property type="component" value="Unassembled WGS sequence"/>
</dbReference>
<dbReference type="SUPFAM" id="SSF55811">
    <property type="entry name" value="Nudix"/>
    <property type="match status" value="1"/>
</dbReference>
<comment type="caution">
    <text evidence="2">The sequence shown here is derived from an EMBL/GenBank/DDBJ whole genome shotgun (WGS) entry which is preliminary data.</text>
</comment>
<reference evidence="2" key="1">
    <citation type="submission" date="2022-11" db="EMBL/GenBank/DDBJ databases">
        <authorList>
            <person name="Scott C."/>
            <person name="Bruce N."/>
        </authorList>
    </citation>
    <scope>NUCLEOTIDE SEQUENCE</scope>
</reference>
<dbReference type="AlphaFoldDB" id="A0A9P1H0T1"/>
<accession>A0A9P1H0T1</accession>
<keyword evidence="3" id="KW-1185">Reference proteome</keyword>
<sequence length="220" mass="24864">MANDTSSLPFSIPADLLPFTEPLPVFRSKEHPFISLPFTHYIASSLVFEPNEGRLLIVQRSATDYGAHMWELPGGTVDPHESVLEGRRGTPRGVWTAVDVGEMRRRTARPAPLRRFRDCLRPRAGQAFGGGRPEENTLWCRIAFMVEVEDYARVTLDPEEHQAYLWVTETEVRTMRTQAGRELEFASEPMRATMLEGFRVGKAKKRVAAKRRAGAALQAR</sequence>
<dbReference type="OrthoDB" id="276276at2759"/>
<evidence type="ECO:0000259" key="1">
    <source>
        <dbReference type="Pfam" id="PF00293"/>
    </source>
</evidence>
<proteinExistence type="predicted"/>
<dbReference type="Gene3D" id="3.90.79.10">
    <property type="entry name" value="Nucleoside Triphosphate Pyrophosphohydrolase"/>
    <property type="match status" value="1"/>
</dbReference>
<organism evidence="2 3">
    <name type="scientific">Parascedosporium putredinis</name>
    <dbReference type="NCBI Taxonomy" id="1442378"/>
    <lineage>
        <taxon>Eukaryota</taxon>
        <taxon>Fungi</taxon>
        <taxon>Dikarya</taxon>
        <taxon>Ascomycota</taxon>
        <taxon>Pezizomycotina</taxon>
        <taxon>Sordariomycetes</taxon>
        <taxon>Hypocreomycetidae</taxon>
        <taxon>Microascales</taxon>
        <taxon>Microascaceae</taxon>
        <taxon>Parascedosporium</taxon>
    </lineage>
</organism>
<evidence type="ECO:0000313" key="2">
    <source>
        <dbReference type="EMBL" id="CAI4214501.1"/>
    </source>
</evidence>
<dbReference type="EMBL" id="CALLCH030000011">
    <property type="protein sequence ID" value="CAI4214501.1"/>
    <property type="molecule type" value="Genomic_DNA"/>
</dbReference>